<accession>A0AB72VDS4</accession>
<evidence type="ECO:0000259" key="2">
    <source>
        <dbReference type="Pfam" id="PF18957"/>
    </source>
</evidence>
<feature type="domain" description="Long Rib" evidence="2">
    <location>
        <begin position="27"/>
        <end position="111"/>
    </location>
</feature>
<feature type="compositionally biased region" description="Basic and acidic residues" evidence="1">
    <location>
        <begin position="223"/>
        <end position="233"/>
    </location>
</feature>
<evidence type="ECO:0000313" key="3">
    <source>
        <dbReference type="EMBL" id="BAF55591.1"/>
    </source>
</evidence>
<dbReference type="RefSeq" id="WP_011897893.1">
    <property type="nucleotide sequence ID" value="NC_009342.1"/>
</dbReference>
<reference evidence="3" key="1">
    <citation type="journal article" date="2007" name="Microbiology">
        <title>Comparative analysis of the Corynebacterium glutamicum group and complete genome sequence of strain R.</title>
        <authorList>
            <person name="Yukawa H."/>
            <person name="Omumasaba C.A."/>
            <person name="Nonaka H."/>
            <person name="Kos P."/>
            <person name="Okai N."/>
            <person name="Suzuki N."/>
            <person name="Suda M."/>
            <person name="Tsuge Y."/>
            <person name="Watanabe J."/>
            <person name="Ikeda Y."/>
            <person name="Vertes A.A."/>
            <person name="Inui M."/>
        </authorList>
    </citation>
    <scope>NUCLEOTIDE SEQUENCE</scope>
    <source>
        <strain evidence="3">R</strain>
    </source>
</reference>
<dbReference type="KEGG" id="cgt:cgR_5052"/>
<feature type="region of interest" description="Disordered" evidence="1">
    <location>
        <begin position="215"/>
        <end position="247"/>
    </location>
</feature>
<gene>
    <name evidence="3" type="ordered locus">cgR_5052</name>
</gene>
<proteinExistence type="predicted"/>
<organism evidence="3">
    <name type="scientific">Corynebacterium glutamicum (strain R)</name>
    <dbReference type="NCBI Taxonomy" id="340322"/>
    <lineage>
        <taxon>Bacteria</taxon>
        <taxon>Bacillati</taxon>
        <taxon>Actinomycetota</taxon>
        <taxon>Actinomycetes</taxon>
        <taxon>Mycobacteriales</taxon>
        <taxon>Corynebacteriaceae</taxon>
        <taxon>Corynebacterium</taxon>
    </lineage>
</organism>
<dbReference type="AlphaFoldDB" id="A0AB72VDS4"/>
<protein>
    <recommendedName>
        <fullName evidence="2">Long Rib domain-containing protein</fullName>
    </recommendedName>
</protein>
<dbReference type="Pfam" id="PF18957">
    <property type="entry name" value="RibLong"/>
    <property type="match status" value="1"/>
</dbReference>
<name>A0AB72VDS4_CORGB</name>
<dbReference type="EMBL" id="AP009044">
    <property type="protein sequence ID" value="BAF55591.1"/>
    <property type="molecule type" value="Genomic_DNA"/>
</dbReference>
<dbReference type="Proteomes" id="UP000006698">
    <property type="component" value="Chromosome"/>
</dbReference>
<evidence type="ECO:0000256" key="1">
    <source>
        <dbReference type="SAM" id="MobiDB-lite"/>
    </source>
</evidence>
<dbReference type="InterPro" id="IPR044055">
    <property type="entry name" value="RibLong"/>
</dbReference>
<sequence>MVAEYPDGSSEIFPVTLNLIPEDTHVYDAVYKFKSIRTGSEDQITPFASNQPDVSFPAGTSFTLTGYYEIDQLRSAGWKFELNPVTGELSVTVPISVIYPDGSRDNTIATMESVGPDDSELFKPDFDLIPIKSGDYIEIGVLAPGLPAGTEFHLDYYTLPSRFFALGGSINLSGNGKFSLEVPLTWNDDLPLPISIIFPDGSSTVENLHVDVTPANFAGNPIDEPKDDDKDHPQPAPKPSGSSFGSS</sequence>